<dbReference type="EMBL" id="JALJOR010000002">
    <property type="protein sequence ID" value="KAK9824111.1"/>
    <property type="molecule type" value="Genomic_DNA"/>
</dbReference>
<feature type="compositionally biased region" description="Gly residues" evidence="1">
    <location>
        <begin position="21"/>
        <end position="30"/>
    </location>
</feature>
<dbReference type="AlphaFoldDB" id="A0AAW1QRB4"/>
<feature type="compositionally biased region" description="Pro residues" evidence="1">
    <location>
        <begin position="70"/>
        <end position="80"/>
    </location>
</feature>
<gene>
    <name evidence="2" type="ORF">WJX72_007824</name>
</gene>
<organism evidence="2 3">
    <name type="scientific">[Myrmecia] bisecta</name>
    <dbReference type="NCBI Taxonomy" id="41462"/>
    <lineage>
        <taxon>Eukaryota</taxon>
        <taxon>Viridiplantae</taxon>
        <taxon>Chlorophyta</taxon>
        <taxon>core chlorophytes</taxon>
        <taxon>Trebouxiophyceae</taxon>
        <taxon>Trebouxiales</taxon>
        <taxon>Trebouxiaceae</taxon>
        <taxon>Myrmecia</taxon>
    </lineage>
</organism>
<evidence type="ECO:0000256" key="1">
    <source>
        <dbReference type="SAM" id="MobiDB-lite"/>
    </source>
</evidence>
<keyword evidence="3" id="KW-1185">Reference proteome</keyword>
<name>A0AAW1QRB4_9CHLO</name>
<protein>
    <submittedName>
        <fullName evidence="2">Uncharacterized protein</fullName>
    </submittedName>
</protein>
<accession>A0AAW1QRB4</accession>
<sequence length="578" mass="57986">MGPTPAPLNGGGPLGPSPGPIMGGSPGMGGSPSPNGNFSPSPNGQFSPFPNSPGQFSPGPFSPGMFSPGQSPPSGPPIPTSPACASAVTDAKSAVALDPAYYNLIPYKLCANMGMFPTSCEVNYSYDDCNARTGNGQDFCTQDSNCAWTHGNCASISLAAACGAISLTGTAQACDTYRDPATNHPVCVSNQQCQDVCADCADCLNGVSTDFLPIYNQKFGTNAQNELAKVKFSSNVKLANPSGSAAPTSNPRDVFEKATTDSFGSQATLSMADATTLLITLDATATVAVNSTLTIKASSLVVDALTGRNAVTAGAVTGGLQASPNPSTPIAKIGGPNKIGGSCPGQTSRFAVTFDGSASPPNAGRPLTKYVWSAAPGSPAALTDAVTSANTAADSSRLMLTATQVAALAGPIVGATAGTVYQFTLTASLDVPGGAQGAAVTTTVSLTAASTPVVAVLNGPRGDVLGNTNITFTSASVDPDADTSAAFQYTFTCDRYNAARTTKLPCFPTGVTPYADIASGSYIFPAALVVADAAYIFEIGLTASKGARSDTDKAVIRVLPVKDASGNAIPVPPTGSTS</sequence>
<dbReference type="Proteomes" id="UP001489004">
    <property type="component" value="Unassembled WGS sequence"/>
</dbReference>
<proteinExistence type="predicted"/>
<feature type="region of interest" description="Disordered" evidence="1">
    <location>
        <begin position="1"/>
        <end position="83"/>
    </location>
</feature>
<evidence type="ECO:0000313" key="2">
    <source>
        <dbReference type="EMBL" id="KAK9824111.1"/>
    </source>
</evidence>
<evidence type="ECO:0000313" key="3">
    <source>
        <dbReference type="Proteomes" id="UP001489004"/>
    </source>
</evidence>
<feature type="compositionally biased region" description="Low complexity" evidence="1">
    <location>
        <begin position="31"/>
        <end position="69"/>
    </location>
</feature>
<comment type="caution">
    <text evidence="2">The sequence shown here is derived from an EMBL/GenBank/DDBJ whole genome shotgun (WGS) entry which is preliminary data.</text>
</comment>
<reference evidence="2 3" key="1">
    <citation type="journal article" date="2024" name="Nat. Commun.">
        <title>Phylogenomics reveals the evolutionary origins of lichenization in chlorophyte algae.</title>
        <authorList>
            <person name="Puginier C."/>
            <person name="Libourel C."/>
            <person name="Otte J."/>
            <person name="Skaloud P."/>
            <person name="Haon M."/>
            <person name="Grisel S."/>
            <person name="Petersen M."/>
            <person name="Berrin J.G."/>
            <person name="Delaux P.M."/>
            <person name="Dal Grande F."/>
            <person name="Keller J."/>
        </authorList>
    </citation>
    <scope>NUCLEOTIDE SEQUENCE [LARGE SCALE GENOMIC DNA]</scope>
    <source>
        <strain evidence="2 3">SAG 2043</strain>
    </source>
</reference>